<protein>
    <submittedName>
        <fullName evidence="2">Uncharacterized protein</fullName>
    </submittedName>
</protein>
<name>A0A9D4YAW0_PEA</name>
<accession>A0A9D4YAW0</accession>
<dbReference type="Proteomes" id="UP001058974">
    <property type="component" value="Chromosome 2"/>
</dbReference>
<comment type="caution">
    <text evidence="2">The sequence shown here is derived from an EMBL/GenBank/DDBJ whole genome shotgun (WGS) entry which is preliminary data.</text>
</comment>
<evidence type="ECO:0000256" key="1">
    <source>
        <dbReference type="SAM" id="MobiDB-lite"/>
    </source>
</evidence>
<proteinExistence type="predicted"/>
<reference evidence="2 3" key="1">
    <citation type="journal article" date="2022" name="Nat. Genet.">
        <title>Improved pea reference genome and pan-genome highlight genomic features and evolutionary characteristics.</title>
        <authorList>
            <person name="Yang T."/>
            <person name="Liu R."/>
            <person name="Luo Y."/>
            <person name="Hu S."/>
            <person name="Wang D."/>
            <person name="Wang C."/>
            <person name="Pandey M.K."/>
            <person name="Ge S."/>
            <person name="Xu Q."/>
            <person name="Li N."/>
            <person name="Li G."/>
            <person name="Huang Y."/>
            <person name="Saxena R.K."/>
            <person name="Ji Y."/>
            <person name="Li M."/>
            <person name="Yan X."/>
            <person name="He Y."/>
            <person name="Liu Y."/>
            <person name="Wang X."/>
            <person name="Xiang C."/>
            <person name="Varshney R.K."/>
            <person name="Ding H."/>
            <person name="Gao S."/>
            <person name="Zong X."/>
        </authorList>
    </citation>
    <scope>NUCLEOTIDE SEQUENCE [LARGE SCALE GENOMIC DNA]</scope>
    <source>
        <strain evidence="2 3">cv. Zhongwan 6</strain>
    </source>
</reference>
<organism evidence="2 3">
    <name type="scientific">Pisum sativum</name>
    <name type="common">Garden pea</name>
    <name type="synonym">Lathyrus oleraceus</name>
    <dbReference type="NCBI Taxonomy" id="3888"/>
    <lineage>
        <taxon>Eukaryota</taxon>
        <taxon>Viridiplantae</taxon>
        <taxon>Streptophyta</taxon>
        <taxon>Embryophyta</taxon>
        <taxon>Tracheophyta</taxon>
        <taxon>Spermatophyta</taxon>
        <taxon>Magnoliopsida</taxon>
        <taxon>eudicotyledons</taxon>
        <taxon>Gunneridae</taxon>
        <taxon>Pentapetalae</taxon>
        <taxon>rosids</taxon>
        <taxon>fabids</taxon>
        <taxon>Fabales</taxon>
        <taxon>Fabaceae</taxon>
        <taxon>Papilionoideae</taxon>
        <taxon>50 kb inversion clade</taxon>
        <taxon>NPAAA clade</taxon>
        <taxon>Hologalegina</taxon>
        <taxon>IRL clade</taxon>
        <taxon>Fabeae</taxon>
        <taxon>Lathyrus</taxon>
    </lineage>
</organism>
<dbReference type="Gramene" id="Psat02G0209900-T1">
    <property type="protein sequence ID" value="KAI5435552.1"/>
    <property type="gene ID" value="KIW84_022099"/>
</dbReference>
<gene>
    <name evidence="2" type="ORF">KIW84_022099</name>
</gene>
<evidence type="ECO:0000313" key="3">
    <source>
        <dbReference type="Proteomes" id="UP001058974"/>
    </source>
</evidence>
<feature type="region of interest" description="Disordered" evidence="1">
    <location>
        <begin position="180"/>
        <end position="199"/>
    </location>
</feature>
<sequence length="199" mass="22566">MFNRSENTDKGMTTQKFTFFFPIRNTHGNHDVYSLFPKMIPPPSVAQIVKNNSIKIDKSFADIVSNICNILQSQLLNPCIKGDRLVIPIPEEKYKLGVEACMHNLSGRIFCSNVFTPLTMVNLRLKILKLWSFIVNEEVNRDDLAKKKHKEPIVHTPVEGTSGVENTITLPINEKENIIEVSKSEDSSDSEFVDATKMK</sequence>
<keyword evidence="3" id="KW-1185">Reference proteome</keyword>
<evidence type="ECO:0000313" key="2">
    <source>
        <dbReference type="EMBL" id="KAI5435552.1"/>
    </source>
</evidence>
<dbReference type="EMBL" id="JAMSHJ010000002">
    <property type="protein sequence ID" value="KAI5435552.1"/>
    <property type="molecule type" value="Genomic_DNA"/>
</dbReference>
<dbReference type="AlphaFoldDB" id="A0A9D4YAW0"/>